<feature type="signal peptide" evidence="1">
    <location>
        <begin position="1"/>
        <end position="29"/>
    </location>
</feature>
<dbReference type="AlphaFoldDB" id="A0AAD2HKL6"/>
<dbReference type="EMBL" id="CAVNYO010000419">
    <property type="protein sequence ID" value="CAK5277693.1"/>
    <property type="molecule type" value="Genomic_DNA"/>
</dbReference>
<accession>A0AAD2HKL6</accession>
<proteinExistence type="predicted"/>
<keyword evidence="1" id="KW-0732">Signal</keyword>
<evidence type="ECO:0000313" key="2">
    <source>
        <dbReference type="EMBL" id="CAK5277693.1"/>
    </source>
</evidence>
<keyword evidence="3" id="KW-1185">Reference proteome</keyword>
<protein>
    <submittedName>
        <fullName evidence="2">Uncharacterized protein</fullName>
    </submittedName>
</protein>
<sequence>MSPPNSARTCSSLRMWLAYVVHAIAPSSASSPPALPLSTLDLGTPQTSTPVALALTTWKYRDSSPPIGSKMLNRELWKGLLSWTTQKKTPQAVARSENSANGCVSSRLLCPIQPEDLVSGGRPSTPCSTRTPLASITNLIRTPTTKHAKSPLSPLPSAASPAESRLSEELEECYKTLDPFSMSSESFFSPDTVHAQVSMGDIGNVRVYEHTPKIVQSPSYRSFLKSVRAVSSKEPRIKETHVYDLMVYNYQSVALVKKRRTPKTGIQVTL</sequence>
<gene>
    <name evidence="2" type="ORF">MYCIT1_LOCUS26737</name>
</gene>
<evidence type="ECO:0000313" key="3">
    <source>
        <dbReference type="Proteomes" id="UP001295794"/>
    </source>
</evidence>
<reference evidence="2" key="1">
    <citation type="submission" date="2023-11" db="EMBL/GenBank/DDBJ databases">
        <authorList>
            <person name="De Vega J J."/>
            <person name="De Vega J J."/>
        </authorList>
    </citation>
    <scope>NUCLEOTIDE SEQUENCE</scope>
</reference>
<feature type="chain" id="PRO_5042007540" evidence="1">
    <location>
        <begin position="30"/>
        <end position="270"/>
    </location>
</feature>
<dbReference type="Proteomes" id="UP001295794">
    <property type="component" value="Unassembled WGS sequence"/>
</dbReference>
<name>A0AAD2HKL6_9AGAR</name>
<organism evidence="2 3">
    <name type="scientific">Mycena citricolor</name>
    <dbReference type="NCBI Taxonomy" id="2018698"/>
    <lineage>
        <taxon>Eukaryota</taxon>
        <taxon>Fungi</taxon>
        <taxon>Dikarya</taxon>
        <taxon>Basidiomycota</taxon>
        <taxon>Agaricomycotina</taxon>
        <taxon>Agaricomycetes</taxon>
        <taxon>Agaricomycetidae</taxon>
        <taxon>Agaricales</taxon>
        <taxon>Marasmiineae</taxon>
        <taxon>Mycenaceae</taxon>
        <taxon>Mycena</taxon>
    </lineage>
</organism>
<evidence type="ECO:0000256" key="1">
    <source>
        <dbReference type="SAM" id="SignalP"/>
    </source>
</evidence>
<comment type="caution">
    <text evidence="2">The sequence shown here is derived from an EMBL/GenBank/DDBJ whole genome shotgun (WGS) entry which is preliminary data.</text>
</comment>